<comment type="caution">
    <text evidence="3">The sequence shown here is derived from an EMBL/GenBank/DDBJ whole genome shotgun (WGS) entry which is preliminary data.</text>
</comment>
<name>A0A5J4VLI9_9EUKA</name>
<dbReference type="InterPro" id="IPR028261">
    <property type="entry name" value="DPD_II"/>
</dbReference>
<dbReference type="Proteomes" id="UP000324800">
    <property type="component" value="Unassembled WGS sequence"/>
</dbReference>
<dbReference type="Pfam" id="PF14691">
    <property type="entry name" value="Fer4_20"/>
    <property type="match status" value="1"/>
</dbReference>
<evidence type="ECO:0000313" key="3">
    <source>
        <dbReference type="EMBL" id="KAA6383370.1"/>
    </source>
</evidence>
<evidence type="ECO:0000313" key="4">
    <source>
        <dbReference type="Proteomes" id="UP000324800"/>
    </source>
</evidence>
<dbReference type="InterPro" id="IPR009051">
    <property type="entry name" value="Helical_ferredxn"/>
</dbReference>
<dbReference type="AlphaFoldDB" id="A0A5J4VLI9"/>
<reference evidence="3 4" key="1">
    <citation type="submission" date="2019-03" db="EMBL/GenBank/DDBJ databases">
        <title>Single cell metagenomics reveals metabolic interactions within the superorganism composed of flagellate Streblomastix strix and complex community of Bacteroidetes bacteria on its surface.</title>
        <authorList>
            <person name="Treitli S.C."/>
            <person name="Kolisko M."/>
            <person name="Husnik F."/>
            <person name="Keeling P."/>
            <person name="Hampl V."/>
        </authorList>
    </citation>
    <scope>NUCLEOTIDE SEQUENCE [LARGE SCALE GENOMIC DNA]</scope>
    <source>
        <strain evidence="3">ST1C</strain>
    </source>
</reference>
<organism evidence="3 4">
    <name type="scientific">Streblomastix strix</name>
    <dbReference type="NCBI Taxonomy" id="222440"/>
    <lineage>
        <taxon>Eukaryota</taxon>
        <taxon>Metamonada</taxon>
        <taxon>Preaxostyla</taxon>
        <taxon>Oxymonadida</taxon>
        <taxon>Streblomastigidae</taxon>
        <taxon>Streblomastix</taxon>
    </lineage>
</organism>
<dbReference type="PANTHER" id="PTHR43073">
    <property type="entry name" value="DIHYDROPYRIMIDINE DEHYDROGENASE [NADP(+)]"/>
    <property type="match status" value="1"/>
</dbReference>
<accession>A0A5J4VLI9</accession>
<sequence length="105" mass="11713">MSAIDVPASIKKSSCLRTTTCHKIDQCYYFRGLESVGTDRNRDFHYPKHILGVSEAIKEGKRCLKCLDPPCQSSCPSQIDVRTFNNAIGEGNFYQAAKTLLQSPI</sequence>
<dbReference type="EMBL" id="SNRW01006282">
    <property type="protein sequence ID" value="KAA6383370.1"/>
    <property type="molecule type" value="Genomic_DNA"/>
</dbReference>
<dbReference type="OrthoDB" id="4327079at2759"/>
<gene>
    <name evidence="3" type="ORF">EZS28_021104</name>
</gene>
<keyword evidence="1" id="KW-0560">Oxidoreductase</keyword>
<dbReference type="GO" id="GO:0051536">
    <property type="term" value="F:iron-sulfur cluster binding"/>
    <property type="evidence" value="ECO:0007669"/>
    <property type="project" value="InterPro"/>
</dbReference>
<feature type="domain" description="Dihydroprymidine dehydrogenase" evidence="2">
    <location>
        <begin position="43"/>
        <end position="102"/>
    </location>
</feature>
<protein>
    <submittedName>
        <fullName evidence="3">Dihydropyrimidine dehydrogenase (NAD+)</fullName>
    </submittedName>
</protein>
<dbReference type="Gene3D" id="1.10.1060.10">
    <property type="entry name" value="Alpha-helical ferredoxin"/>
    <property type="match status" value="1"/>
</dbReference>
<dbReference type="PANTHER" id="PTHR43073:SF2">
    <property type="entry name" value="DIHYDROPYRIMIDINE DEHYDROGENASE [NADP(+)]"/>
    <property type="match status" value="1"/>
</dbReference>
<dbReference type="SUPFAM" id="SSF46548">
    <property type="entry name" value="alpha-helical ferredoxin"/>
    <property type="match status" value="1"/>
</dbReference>
<proteinExistence type="predicted"/>
<evidence type="ECO:0000259" key="2">
    <source>
        <dbReference type="Pfam" id="PF14691"/>
    </source>
</evidence>
<dbReference type="GO" id="GO:0016627">
    <property type="term" value="F:oxidoreductase activity, acting on the CH-CH group of donors"/>
    <property type="evidence" value="ECO:0007669"/>
    <property type="project" value="UniProtKB-ARBA"/>
</dbReference>
<evidence type="ECO:0000256" key="1">
    <source>
        <dbReference type="ARBA" id="ARBA00023002"/>
    </source>
</evidence>